<accession>A0A9Q3BQQ5</accession>
<dbReference type="EMBL" id="AVOT02002170">
    <property type="protein sequence ID" value="MBW0469393.1"/>
    <property type="molecule type" value="Genomic_DNA"/>
</dbReference>
<sequence>MNLSSSMAVDFFLPSMDTNRELSSLCQTLYDIKLFNLNTIANRVAIEHSHRQSCYDHALRFDKSKKADMSKPKNKNQLEGSSANKKGFKDKKKGKNANQGTNQKNHEQDTNKLFEKIEKLLEKLKSSTNLSSVNATSQSRDLTRRSESNSEAFIFEVNALVEKCN</sequence>
<protein>
    <submittedName>
        <fullName evidence="2">Uncharacterized protein</fullName>
    </submittedName>
</protein>
<feature type="compositionally biased region" description="Basic residues" evidence="1">
    <location>
        <begin position="86"/>
        <end position="95"/>
    </location>
</feature>
<proteinExistence type="predicted"/>
<evidence type="ECO:0000256" key="1">
    <source>
        <dbReference type="SAM" id="MobiDB-lite"/>
    </source>
</evidence>
<dbReference type="OrthoDB" id="2506384at2759"/>
<feature type="region of interest" description="Disordered" evidence="1">
    <location>
        <begin position="65"/>
        <end position="111"/>
    </location>
</feature>
<organism evidence="2 3">
    <name type="scientific">Austropuccinia psidii MF-1</name>
    <dbReference type="NCBI Taxonomy" id="1389203"/>
    <lineage>
        <taxon>Eukaryota</taxon>
        <taxon>Fungi</taxon>
        <taxon>Dikarya</taxon>
        <taxon>Basidiomycota</taxon>
        <taxon>Pucciniomycotina</taxon>
        <taxon>Pucciniomycetes</taxon>
        <taxon>Pucciniales</taxon>
        <taxon>Sphaerophragmiaceae</taxon>
        <taxon>Austropuccinia</taxon>
    </lineage>
</organism>
<comment type="caution">
    <text evidence="2">The sequence shown here is derived from an EMBL/GenBank/DDBJ whole genome shotgun (WGS) entry which is preliminary data.</text>
</comment>
<reference evidence="2" key="1">
    <citation type="submission" date="2021-03" db="EMBL/GenBank/DDBJ databases">
        <title>Draft genome sequence of rust myrtle Austropuccinia psidii MF-1, a brazilian biotype.</title>
        <authorList>
            <person name="Quecine M.C."/>
            <person name="Pachon D.M.R."/>
            <person name="Bonatelli M.L."/>
            <person name="Correr F.H."/>
            <person name="Franceschini L.M."/>
            <person name="Leite T.F."/>
            <person name="Margarido G.R.A."/>
            <person name="Almeida C.A."/>
            <person name="Ferrarezi J.A."/>
            <person name="Labate C.A."/>
        </authorList>
    </citation>
    <scope>NUCLEOTIDE SEQUENCE</scope>
    <source>
        <strain evidence="2">MF-1</strain>
    </source>
</reference>
<evidence type="ECO:0000313" key="2">
    <source>
        <dbReference type="EMBL" id="MBW0469393.1"/>
    </source>
</evidence>
<dbReference type="Proteomes" id="UP000765509">
    <property type="component" value="Unassembled WGS sequence"/>
</dbReference>
<dbReference type="AlphaFoldDB" id="A0A9Q3BQQ5"/>
<keyword evidence="3" id="KW-1185">Reference proteome</keyword>
<feature type="compositionally biased region" description="Polar residues" evidence="1">
    <location>
        <begin position="75"/>
        <end position="84"/>
    </location>
</feature>
<gene>
    <name evidence="2" type="ORF">O181_009108</name>
</gene>
<name>A0A9Q3BQQ5_9BASI</name>
<evidence type="ECO:0000313" key="3">
    <source>
        <dbReference type="Proteomes" id="UP000765509"/>
    </source>
</evidence>
<feature type="region of interest" description="Disordered" evidence="1">
    <location>
        <begin position="128"/>
        <end position="147"/>
    </location>
</feature>